<dbReference type="GO" id="GO:0070475">
    <property type="term" value="P:rRNA base methylation"/>
    <property type="evidence" value="ECO:0007669"/>
    <property type="project" value="UniProtKB-UniRule"/>
</dbReference>
<feature type="region of interest" description="Disordered" evidence="7">
    <location>
        <begin position="272"/>
        <end position="295"/>
    </location>
</feature>
<dbReference type="InterPro" id="IPR023397">
    <property type="entry name" value="SAM-dep_MeTrfase_MraW_recog"/>
</dbReference>
<dbReference type="GO" id="GO:0071424">
    <property type="term" value="F:rRNA (cytosine-N4-)-methyltransferase activity"/>
    <property type="evidence" value="ECO:0007669"/>
    <property type="project" value="UniProtKB-UniRule"/>
</dbReference>
<dbReference type="InterPro" id="IPR002903">
    <property type="entry name" value="RsmH"/>
</dbReference>
<evidence type="ECO:0000256" key="4">
    <source>
        <dbReference type="ARBA" id="ARBA00022679"/>
    </source>
</evidence>
<keyword evidence="6" id="KW-0963">Cytoplasm</keyword>
<dbReference type="Gene3D" id="3.40.50.150">
    <property type="entry name" value="Vaccinia Virus protein VP39"/>
    <property type="match status" value="1"/>
</dbReference>
<feature type="binding site" evidence="6">
    <location>
        <position position="80"/>
    </location>
    <ligand>
        <name>S-adenosyl-L-methionine</name>
        <dbReference type="ChEBI" id="CHEBI:59789"/>
    </ligand>
</feature>
<dbReference type="Proteomes" id="UP000810292">
    <property type="component" value="Unassembled WGS sequence"/>
</dbReference>
<evidence type="ECO:0000313" key="8">
    <source>
        <dbReference type="EMBL" id="MBO8469728.1"/>
    </source>
</evidence>
<dbReference type="PIRSF" id="PIRSF004486">
    <property type="entry name" value="MraW"/>
    <property type="match status" value="1"/>
</dbReference>
<feature type="binding site" evidence="6">
    <location>
        <position position="105"/>
    </location>
    <ligand>
        <name>S-adenosyl-L-methionine</name>
        <dbReference type="ChEBI" id="CHEBI:59789"/>
    </ligand>
</feature>
<comment type="catalytic activity">
    <reaction evidence="6">
        <text>cytidine(1402) in 16S rRNA + S-adenosyl-L-methionine = N(4)-methylcytidine(1402) in 16S rRNA + S-adenosyl-L-homocysteine + H(+)</text>
        <dbReference type="Rhea" id="RHEA:42928"/>
        <dbReference type="Rhea" id="RHEA-COMP:10286"/>
        <dbReference type="Rhea" id="RHEA-COMP:10287"/>
        <dbReference type="ChEBI" id="CHEBI:15378"/>
        <dbReference type="ChEBI" id="CHEBI:57856"/>
        <dbReference type="ChEBI" id="CHEBI:59789"/>
        <dbReference type="ChEBI" id="CHEBI:74506"/>
        <dbReference type="ChEBI" id="CHEBI:82748"/>
        <dbReference type="EC" id="2.1.1.199"/>
    </reaction>
</comment>
<protein>
    <recommendedName>
        <fullName evidence="6">Ribosomal RNA small subunit methyltransferase H</fullName>
        <ecNumber evidence="6">2.1.1.199</ecNumber>
    </recommendedName>
    <alternativeName>
        <fullName evidence="6">16S rRNA m(4)C1402 methyltransferase</fullName>
    </alternativeName>
    <alternativeName>
        <fullName evidence="6">rRNA (cytosine-N(4)-)-methyltransferase RsmH</fullName>
    </alternativeName>
</protein>
<evidence type="ECO:0000256" key="7">
    <source>
        <dbReference type="SAM" id="MobiDB-lite"/>
    </source>
</evidence>
<evidence type="ECO:0000313" key="9">
    <source>
        <dbReference type="Proteomes" id="UP000810292"/>
    </source>
</evidence>
<feature type="binding site" evidence="6">
    <location>
        <position position="53"/>
    </location>
    <ligand>
        <name>S-adenosyl-L-methionine</name>
        <dbReference type="ChEBI" id="CHEBI:59789"/>
    </ligand>
</feature>
<evidence type="ECO:0000256" key="3">
    <source>
        <dbReference type="ARBA" id="ARBA00022603"/>
    </source>
</evidence>
<organism evidence="8 9">
    <name type="scientific">Candidatus Ornithospirochaeta stercoravium</name>
    <dbReference type="NCBI Taxonomy" id="2840897"/>
    <lineage>
        <taxon>Bacteria</taxon>
        <taxon>Pseudomonadati</taxon>
        <taxon>Spirochaetota</taxon>
        <taxon>Spirochaetia</taxon>
        <taxon>Spirochaetales</taxon>
        <taxon>Spirochaetaceae</taxon>
        <taxon>Spirochaetaceae incertae sedis</taxon>
        <taxon>Candidatus Ornithospirochaeta</taxon>
    </lineage>
</organism>
<dbReference type="Gene3D" id="1.10.150.170">
    <property type="entry name" value="Putative methyltransferase TM0872, insert domain"/>
    <property type="match status" value="1"/>
</dbReference>
<keyword evidence="2 6" id="KW-0698">rRNA processing</keyword>
<sequence length="295" mass="33520">MEIVHYPVMHREVLENLPIPSGDSLMIDCTTGEGGHTSLFLSKYPSLTVIGIDRDKEIQKKATERLSGFGGRFRPVNAWFDEYLETVPSESADAILFDLGISMFHYVESDRGFSFRSDEPLDMRLNTGSGMSAADIVNGYSEESLADIIYRYGEERYSRRIARAIAEERAKAPIESSERLGEVIRGAVPKEYRYGRIHPATRTFQALRIEVNKELDRITPALENAIRILKKGGRVAVITFHSLEDRKVKWFFKDEAASENPRIRILTKKPIIPSEEESNENPPSRSAKLRVVERI</sequence>
<keyword evidence="5 6" id="KW-0949">S-adenosyl-L-methionine</keyword>
<feature type="binding site" evidence="6">
    <location>
        <begin position="34"/>
        <end position="36"/>
    </location>
    <ligand>
        <name>S-adenosyl-L-methionine</name>
        <dbReference type="ChEBI" id="CHEBI:59789"/>
    </ligand>
</feature>
<keyword evidence="3 6" id="KW-0489">Methyltransferase</keyword>
<keyword evidence="4 6" id="KW-0808">Transferase</keyword>
<dbReference type="EC" id="2.1.1.199" evidence="6"/>
<evidence type="ECO:0000256" key="6">
    <source>
        <dbReference type="HAMAP-Rule" id="MF_01007"/>
    </source>
</evidence>
<dbReference type="SUPFAM" id="SSF81799">
    <property type="entry name" value="Putative methyltransferase TM0872, insert domain"/>
    <property type="match status" value="1"/>
</dbReference>
<comment type="function">
    <text evidence="6">Specifically methylates the N4 position of cytidine in position 1402 (C1402) of 16S rRNA.</text>
</comment>
<dbReference type="NCBIfam" id="TIGR00006">
    <property type="entry name" value="16S rRNA (cytosine(1402)-N(4))-methyltransferase RsmH"/>
    <property type="match status" value="1"/>
</dbReference>
<comment type="subcellular location">
    <subcellularLocation>
        <location evidence="6">Cytoplasm</location>
    </subcellularLocation>
</comment>
<dbReference type="EMBL" id="JADIMF010000136">
    <property type="protein sequence ID" value="MBO8469728.1"/>
    <property type="molecule type" value="Genomic_DNA"/>
</dbReference>
<dbReference type="GO" id="GO:0005737">
    <property type="term" value="C:cytoplasm"/>
    <property type="evidence" value="ECO:0007669"/>
    <property type="project" value="UniProtKB-SubCell"/>
</dbReference>
<reference evidence="8" key="2">
    <citation type="journal article" date="2021" name="PeerJ">
        <title>Extensive microbial diversity within the chicken gut microbiome revealed by metagenomics and culture.</title>
        <authorList>
            <person name="Gilroy R."/>
            <person name="Ravi A."/>
            <person name="Getino M."/>
            <person name="Pursley I."/>
            <person name="Horton D.L."/>
            <person name="Alikhan N.F."/>
            <person name="Baker D."/>
            <person name="Gharbi K."/>
            <person name="Hall N."/>
            <person name="Watson M."/>
            <person name="Adriaenssens E.M."/>
            <person name="Foster-Nyarko E."/>
            <person name="Jarju S."/>
            <person name="Secka A."/>
            <person name="Antonio M."/>
            <person name="Oren A."/>
            <person name="Chaudhuri R.R."/>
            <person name="La Ragione R."/>
            <person name="Hildebrand F."/>
            <person name="Pallen M.J."/>
        </authorList>
    </citation>
    <scope>NUCLEOTIDE SEQUENCE</scope>
    <source>
        <strain evidence="8">14700</strain>
    </source>
</reference>
<dbReference type="FunFam" id="1.10.150.170:FF:000003">
    <property type="entry name" value="Ribosomal RNA small subunit methyltransferase H"/>
    <property type="match status" value="1"/>
</dbReference>
<comment type="similarity">
    <text evidence="1 6">Belongs to the methyltransferase superfamily. RsmH family.</text>
</comment>
<dbReference type="HAMAP" id="MF_01007">
    <property type="entry name" value="16SrRNA_methyltr_H"/>
    <property type="match status" value="1"/>
</dbReference>
<evidence type="ECO:0000256" key="2">
    <source>
        <dbReference type="ARBA" id="ARBA00022552"/>
    </source>
</evidence>
<name>A0A9D9NDT3_9SPIO</name>
<dbReference type="PANTHER" id="PTHR11265:SF0">
    <property type="entry name" value="12S RRNA N4-METHYLCYTIDINE METHYLTRANSFERASE"/>
    <property type="match status" value="1"/>
</dbReference>
<evidence type="ECO:0000256" key="5">
    <source>
        <dbReference type="ARBA" id="ARBA00022691"/>
    </source>
</evidence>
<proteinExistence type="inferred from homology"/>
<gene>
    <name evidence="6 8" type="primary">rsmH</name>
    <name evidence="8" type="ORF">IAA72_08090</name>
</gene>
<dbReference type="AlphaFoldDB" id="A0A9D9NDT3"/>
<dbReference type="PANTHER" id="PTHR11265">
    <property type="entry name" value="S-ADENOSYL-METHYLTRANSFERASE MRAW"/>
    <property type="match status" value="1"/>
</dbReference>
<reference evidence="8" key="1">
    <citation type="submission" date="2020-10" db="EMBL/GenBank/DDBJ databases">
        <authorList>
            <person name="Gilroy R."/>
        </authorList>
    </citation>
    <scope>NUCLEOTIDE SEQUENCE</scope>
    <source>
        <strain evidence="8">14700</strain>
    </source>
</reference>
<accession>A0A9D9NDT3</accession>
<dbReference type="Pfam" id="PF01795">
    <property type="entry name" value="Methyltransf_5"/>
    <property type="match status" value="1"/>
</dbReference>
<evidence type="ECO:0000256" key="1">
    <source>
        <dbReference type="ARBA" id="ARBA00010396"/>
    </source>
</evidence>
<comment type="caution">
    <text evidence="8">The sequence shown here is derived from an EMBL/GenBank/DDBJ whole genome shotgun (WGS) entry which is preliminary data.</text>
</comment>
<dbReference type="InterPro" id="IPR029063">
    <property type="entry name" value="SAM-dependent_MTases_sf"/>
</dbReference>
<feature type="binding site" evidence="6">
    <location>
        <position position="98"/>
    </location>
    <ligand>
        <name>S-adenosyl-L-methionine</name>
        <dbReference type="ChEBI" id="CHEBI:59789"/>
    </ligand>
</feature>
<dbReference type="SUPFAM" id="SSF53335">
    <property type="entry name" value="S-adenosyl-L-methionine-dependent methyltransferases"/>
    <property type="match status" value="1"/>
</dbReference>